<name>A0ABP4JMW5_9MICO</name>
<proteinExistence type="predicted"/>
<sequence length="91" mass="9618">MSDIRITYAVLDGAVSRLDLVALQLAGTDATSEAAAAAVGHDGLAARIRTFADSWDDNRERIRESAEQLARSVEDIAAAFRATDARLAADG</sequence>
<accession>A0ABP4JMW5</accession>
<gene>
    <name evidence="1" type="ORF">GCM10009640_14010</name>
</gene>
<keyword evidence="2" id="KW-1185">Reference proteome</keyword>
<protein>
    <recommendedName>
        <fullName evidence="3">Excreted virulence factor EspC, type VII ESX diderm</fullName>
    </recommendedName>
</protein>
<reference evidence="2" key="1">
    <citation type="journal article" date="2019" name="Int. J. Syst. Evol. Microbiol.">
        <title>The Global Catalogue of Microorganisms (GCM) 10K type strain sequencing project: providing services to taxonomists for standard genome sequencing and annotation.</title>
        <authorList>
            <consortium name="The Broad Institute Genomics Platform"/>
            <consortium name="The Broad Institute Genome Sequencing Center for Infectious Disease"/>
            <person name="Wu L."/>
            <person name="Ma J."/>
        </authorList>
    </citation>
    <scope>NUCLEOTIDE SEQUENCE [LARGE SCALE GENOMIC DNA]</scope>
    <source>
        <strain evidence="2">JCM 12398</strain>
    </source>
</reference>
<comment type="caution">
    <text evidence="1">The sequence shown here is derived from an EMBL/GenBank/DDBJ whole genome shotgun (WGS) entry which is preliminary data.</text>
</comment>
<dbReference type="Proteomes" id="UP001501266">
    <property type="component" value="Unassembled WGS sequence"/>
</dbReference>
<dbReference type="RefSeq" id="WP_343918830.1">
    <property type="nucleotide sequence ID" value="NZ_BAAAKK010000004.1"/>
</dbReference>
<evidence type="ECO:0008006" key="3">
    <source>
        <dbReference type="Google" id="ProtNLM"/>
    </source>
</evidence>
<evidence type="ECO:0000313" key="2">
    <source>
        <dbReference type="Proteomes" id="UP001501266"/>
    </source>
</evidence>
<evidence type="ECO:0000313" key="1">
    <source>
        <dbReference type="EMBL" id="GAA1422006.1"/>
    </source>
</evidence>
<dbReference type="EMBL" id="BAAAKK010000004">
    <property type="protein sequence ID" value="GAA1422006.1"/>
    <property type="molecule type" value="Genomic_DNA"/>
</dbReference>
<organism evidence="1 2">
    <name type="scientific">Agrococcus citreus</name>
    <dbReference type="NCBI Taxonomy" id="84643"/>
    <lineage>
        <taxon>Bacteria</taxon>
        <taxon>Bacillati</taxon>
        <taxon>Actinomycetota</taxon>
        <taxon>Actinomycetes</taxon>
        <taxon>Micrococcales</taxon>
        <taxon>Microbacteriaceae</taxon>
        <taxon>Agrococcus</taxon>
    </lineage>
</organism>